<dbReference type="Pfam" id="PF00578">
    <property type="entry name" value="AhpC-TSA"/>
    <property type="match status" value="1"/>
</dbReference>
<dbReference type="SUPFAM" id="SSF52833">
    <property type="entry name" value="Thioredoxin-like"/>
    <property type="match status" value="1"/>
</dbReference>
<reference evidence="3 4" key="1">
    <citation type="submission" date="2023-09" db="EMBL/GenBank/DDBJ databases">
        <authorList>
            <person name="Rey-Velasco X."/>
        </authorList>
    </citation>
    <scope>NUCLEOTIDE SEQUENCE [LARGE SCALE GENOMIC DNA]</scope>
    <source>
        <strain evidence="3 4">W311</strain>
    </source>
</reference>
<feature type="domain" description="Thioredoxin" evidence="2">
    <location>
        <begin position="20"/>
        <end position="160"/>
    </location>
</feature>
<evidence type="ECO:0000256" key="1">
    <source>
        <dbReference type="SAM" id="MobiDB-lite"/>
    </source>
</evidence>
<dbReference type="PANTHER" id="PTHR42852">
    <property type="entry name" value="THIOL:DISULFIDE INTERCHANGE PROTEIN DSBE"/>
    <property type="match status" value="1"/>
</dbReference>
<dbReference type="InterPro" id="IPR000866">
    <property type="entry name" value="AhpC/TSA"/>
</dbReference>
<evidence type="ECO:0000259" key="2">
    <source>
        <dbReference type="PROSITE" id="PS51352"/>
    </source>
</evidence>
<dbReference type="EMBL" id="CP135076">
    <property type="protein sequence ID" value="WNO53714.1"/>
    <property type="molecule type" value="Genomic_DNA"/>
</dbReference>
<dbReference type="InterPro" id="IPR050553">
    <property type="entry name" value="Thioredoxin_ResA/DsbE_sf"/>
</dbReference>
<name>A0ABZ0B8I6_9SPHN</name>
<dbReference type="InterPro" id="IPR036249">
    <property type="entry name" value="Thioredoxin-like_sf"/>
</dbReference>
<dbReference type="PANTHER" id="PTHR42852:SF13">
    <property type="entry name" value="PROTEIN DIPZ"/>
    <property type="match status" value="1"/>
</dbReference>
<dbReference type="PROSITE" id="PS51352">
    <property type="entry name" value="THIOREDOXIN_2"/>
    <property type="match status" value="1"/>
</dbReference>
<dbReference type="Proteomes" id="UP001302249">
    <property type="component" value="Chromosome"/>
</dbReference>
<proteinExistence type="predicted"/>
<accession>A0ABZ0B8I6</accession>
<dbReference type="CDD" id="cd02966">
    <property type="entry name" value="TlpA_like_family"/>
    <property type="match status" value="1"/>
</dbReference>
<gene>
    <name evidence="3" type="ORF">RPR59_00130</name>
</gene>
<dbReference type="InterPro" id="IPR013766">
    <property type="entry name" value="Thioredoxin_domain"/>
</dbReference>
<evidence type="ECO:0000313" key="4">
    <source>
        <dbReference type="Proteomes" id="UP001302249"/>
    </source>
</evidence>
<dbReference type="RefSeq" id="WP_313915433.1">
    <property type="nucleotide sequence ID" value="NZ_CP135076.1"/>
</dbReference>
<organism evidence="3 4">
    <name type="scientific">Stakelama saccharophila</name>
    <dbReference type="NCBI Taxonomy" id="3075605"/>
    <lineage>
        <taxon>Bacteria</taxon>
        <taxon>Pseudomonadati</taxon>
        <taxon>Pseudomonadota</taxon>
        <taxon>Alphaproteobacteria</taxon>
        <taxon>Sphingomonadales</taxon>
        <taxon>Sphingomonadaceae</taxon>
        <taxon>Stakelama</taxon>
    </lineage>
</organism>
<feature type="region of interest" description="Disordered" evidence="1">
    <location>
        <begin position="1"/>
        <end position="22"/>
    </location>
</feature>
<evidence type="ECO:0000313" key="3">
    <source>
        <dbReference type="EMBL" id="WNO53714.1"/>
    </source>
</evidence>
<protein>
    <submittedName>
        <fullName evidence="3">TlpA disulfide reductase family protein</fullName>
    </submittedName>
</protein>
<dbReference type="Gene3D" id="3.40.30.10">
    <property type="entry name" value="Glutaredoxin"/>
    <property type="match status" value="1"/>
</dbReference>
<keyword evidence="4" id="KW-1185">Reference proteome</keyword>
<sequence>MATDSAASDTVGEAGGIDRSHAGEAAPDIGFTDLSGAKHTLDDFRGSPVLVNLWATWCAPCIKEMPTLDALASDMGDRLKVVPISQDLGGAEAVRPWFAKRDYAALQPYVDPDMGWSTTLGGNLPTTVLYDATGKEVWRYTGDRDWSDTESRKLIAEALR</sequence>